<dbReference type="SUPFAM" id="SSF75217">
    <property type="entry name" value="alpha/beta knot"/>
    <property type="match status" value="1"/>
</dbReference>
<dbReference type="InterPro" id="IPR045330">
    <property type="entry name" value="TRM3/TARBP1"/>
</dbReference>
<keyword evidence="5" id="KW-0007">Acetylation</keyword>
<dbReference type="PANTHER" id="PTHR12029:SF11">
    <property type="entry name" value="METHYLTRANSFERASE TARBP1-RELATED"/>
    <property type="match status" value="1"/>
</dbReference>
<dbReference type="GO" id="GO:0030488">
    <property type="term" value="P:tRNA methylation"/>
    <property type="evidence" value="ECO:0007669"/>
    <property type="project" value="InterPro"/>
</dbReference>
<feature type="region of interest" description="Disordered" evidence="11">
    <location>
        <begin position="830"/>
        <end position="851"/>
    </location>
</feature>
<evidence type="ECO:0000256" key="11">
    <source>
        <dbReference type="SAM" id="MobiDB-lite"/>
    </source>
</evidence>
<evidence type="ECO:0000256" key="2">
    <source>
        <dbReference type="ARBA" id="ARBA00022679"/>
    </source>
</evidence>
<dbReference type="InterPro" id="IPR001537">
    <property type="entry name" value="SpoU_MeTrfase"/>
</dbReference>
<evidence type="ECO:0000256" key="5">
    <source>
        <dbReference type="ARBA" id="ARBA00022990"/>
    </source>
</evidence>
<evidence type="ECO:0000313" key="13">
    <source>
        <dbReference type="EMBL" id="KAJ0399767.1"/>
    </source>
</evidence>
<feature type="compositionally biased region" description="Acidic residues" evidence="11">
    <location>
        <begin position="833"/>
        <end position="847"/>
    </location>
</feature>
<reference evidence="13" key="1">
    <citation type="submission" date="2021-12" db="EMBL/GenBank/DDBJ databases">
        <title>Prjna785345.</title>
        <authorList>
            <person name="Rujirawat T."/>
            <person name="Krajaejun T."/>
        </authorList>
    </citation>
    <scope>NUCLEOTIDE SEQUENCE</scope>
    <source>
        <strain evidence="13">Pi057C3</strain>
    </source>
</reference>
<feature type="compositionally biased region" description="Basic residues" evidence="11">
    <location>
        <begin position="360"/>
        <end position="371"/>
    </location>
</feature>
<evidence type="ECO:0000256" key="9">
    <source>
        <dbReference type="ARBA" id="ARBA00093636"/>
    </source>
</evidence>
<feature type="region of interest" description="Disordered" evidence="11">
    <location>
        <begin position="1162"/>
        <end position="1196"/>
    </location>
</feature>
<comment type="function">
    <text evidence="7">S-adenosyl-L-methionine-dependent 2'-O-ribose methyltransferase that catalyzes the formation of 2'-O-methylguanosine at position 18 (Gm18) in a subset of tRNA. Selectively mediates Gm18 methylation of tRNAGln-TTG/CTG and tRNASer-TGA/GCT. Gm18 modification can enhance the stability of modified tRNAs.</text>
</comment>
<dbReference type="InterPro" id="IPR016024">
    <property type="entry name" value="ARM-type_fold"/>
</dbReference>
<gene>
    <name evidence="13" type="ORF">P43SY_010554</name>
</gene>
<evidence type="ECO:0000256" key="1">
    <source>
        <dbReference type="ARBA" id="ARBA00022603"/>
    </source>
</evidence>
<dbReference type="Pfam" id="PF00588">
    <property type="entry name" value="SpoU_methylase"/>
    <property type="match status" value="1"/>
</dbReference>
<dbReference type="Gene3D" id="3.40.1280.10">
    <property type="match status" value="1"/>
</dbReference>
<evidence type="ECO:0000256" key="3">
    <source>
        <dbReference type="ARBA" id="ARBA00022691"/>
    </source>
</evidence>
<evidence type="ECO:0000256" key="4">
    <source>
        <dbReference type="ARBA" id="ARBA00022884"/>
    </source>
</evidence>
<keyword evidence="2" id="KW-0808">Transferase</keyword>
<organism evidence="13 14">
    <name type="scientific">Pythium insidiosum</name>
    <name type="common">Pythiosis disease agent</name>
    <dbReference type="NCBI Taxonomy" id="114742"/>
    <lineage>
        <taxon>Eukaryota</taxon>
        <taxon>Sar</taxon>
        <taxon>Stramenopiles</taxon>
        <taxon>Oomycota</taxon>
        <taxon>Peronosporomycetes</taxon>
        <taxon>Pythiales</taxon>
        <taxon>Pythiaceae</taxon>
        <taxon>Pythium</taxon>
    </lineage>
</organism>
<dbReference type="SUPFAM" id="SSF48371">
    <property type="entry name" value="ARM repeat"/>
    <property type="match status" value="1"/>
</dbReference>
<evidence type="ECO:0000256" key="10">
    <source>
        <dbReference type="ARBA" id="ARBA00093656"/>
    </source>
</evidence>
<dbReference type="GO" id="GO:0003723">
    <property type="term" value="F:RNA binding"/>
    <property type="evidence" value="ECO:0007669"/>
    <property type="project" value="UniProtKB-KW"/>
</dbReference>
<sequence>MATTFTQHVLAAWTRWCQRQRQGAASATAASSAELEAQFALLASGLVATLSDDALALVCSAAPDDAASLWSQLLPLDERLQQDADRVQFLLVVVSELLRDRPLASSNAQWVVESLALPTLVTRSRQRMHAIAIQLVTQLAGVDAVRSVLRERIVAELLPTQDSANGDGDDDVAYIALCRALQLVVDARAPADAETLRAICRRAIERFDSQPRFLRAVSLYLLPTLVDTEPLAVAELVETAVTTWQTSASVARAIAASAAFGRSVGRPPQGGYPGSQVANLLYVLCLLLPRDPTLIRSDGLQALIAFALTHADPLLRKQALHLLKVAFSHYAALRGERVGPLGAEDADADADAAAEDTAKGKRRKTKKPKKPAAREPAVSPPVCVDDELEAWQQFLLASDVIQLHHEPHLLEQVWPQVAALLESRLLRAPAAASSNWPVAFSFPWMQSLLMRVFRHENPVVRRTFLSNFMELAATQLERASDADADADANALAFVWHPEFERFVLHRLLRVCNDPLMYKSSRRVPFQRLITRFLAAFLSFRLRARARAPADAPWLLDTFLNAACDAVFGPGTETAHSPEAIISMLQVFEEPTLQHAIQRQQQQQEQELFSLSAAALDKTRFILDVYVLRSFPQSMRTQTVRALLAALTTDGFTRASALPLPLLARLVHVLPARQLSTSARCDGLRQLHAWLARADGDELRRRVAAAVLAYLGGDATTVPPAALARLLVLLRADGTDVGLAVQRPIEELVSLAPSSSSSDDQLLELLGHVETELEQLSAGRFSGVGLAPAATAASALVFRPTAFYGEHNTNALVTRALQRCESWLAAAVASTDAGADDDDDSGEPEDDATAERERERLQLERRVVSSSATLVTQLATFAMEERGDLALLQRLDAFCQRVVQFLSATRTRRHEAHEAIALQLLALVAAQPLALDAMDAFHAAALLPVVLSAAESSSGASPRGAWSADVRFARVSSQWRLVHLVLRASVFVPTELLREALSQSVATLSSTGASASLLLDVTYVLSLALGRLGTTLLAAPPAVLETETETDAETDAEAQLDALFCELWAAYDLTKPKPDALTRALVHCMFQPAFLRREELCAGPTALMRRWFRRLFDFGHVHRPNVLFHVACRLAQCWRGAPETARWFVDEIVELLLFKEPRIADKQRSPGVPDVLRVSGDDGDDNEPDDPAADDDRQGRAAASTAVSTAETFSVRDRFVRFIILSFLDELAVDDGVAADETAAATDADADAASAVAARELVDGVLLRLLDMNFADDWQRHFMLNSDGFGKKLRCWQALSVLSRHVQQRNLAAFSQRFWRAFTSTQLPNVRFYMEVLGMQLARRFAARTLPTHLLPLLRDFSLTPQVGASLLLVVGVVVHERLADDRDRDGDRQWTDELLVALFPWLNASHGHTRVMAQFLLGMLLPRYLHRVDARGGGASSVVDAATLASFREIARFLSENKECKRMFRRQAKQFESFSPATQCTMLGLLSSSYLNDVQELFPREDAISLSAQLKDMMTVLYEQFQREHFADELAGKRHDNDRATAAAADADGDSETETGKPINVQRKIDTSAVLLDDSVLPVAMKESRDELPSLNSLQRRRQPVILCASLVDKVPNLAGLARTCEIFNASRLVVPSLRVCDDEAFETISVTANKWIPMEEVRPEHLVAALQSWKAEGFTIVAVEQTASSRCLSQFAFPEKIVIVLGKEKEGIPVDVLQMVDVCVEIPQFGLIRSLNVHVSGAILLWEYTQQRLNQQLLVE</sequence>
<keyword evidence="14" id="KW-1185">Reference proteome</keyword>
<dbReference type="FunFam" id="3.40.1280.10:FF:000010">
    <property type="entry name" value="probable methyltransferase TARBP1"/>
    <property type="match status" value="1"/>
</dbReference>
<evidence type="ECO:0000313" key="14">
    <source>
        <dbReference type="Proteomes" id="UP001209570"/>
    </source>
</evidence>
<dbReference type="InterPro" id="IPR044748">
    <property type="entry name" value="Trm3/TARBP1_C"/>
</dbReference>
<proteinExistence type="predicted"/>
<dbReference type="InterPro" id="IPR029028">
    <property type="entry name" value="Alpha/beta_knot_MTases"/>
</dbReference>
<evidence type="ECO:0000256" key="6">
    <source>
        <dbReference type="ARBA" id="ARBA00093266"/>
    </source>
</evidence>
<name>A0AAD5M0C2_PYTIN</name>
<dbReference type="CDD" id="cd18091">
    <property type="entry name" value="SpoU-like_TRM3-like"/>
    <property type="match status" value="1"/>
</dbReference>
<dbReference type="EC" id="2.1.1.34" evidence="8"/>
<comment type="caution">
    <text evidence="13">The sequence shown here is derived from an EMBL/GenBank/DDBJ whole genome shotgun (WGS) entry which is preliminary data.</text>
</comment>
<evidence type="ECO:0000259" key="12">
    <source>
        <dbReference type="Pfam" id="PF00588"/>
    </source>
</evidence>
<accession>A0AAD5M0C2</accession>
<evidence type="ECO:0000256" key="8">
    <source>
        <dbReference type="ARBA" id="ARBA00093594"/>
    </source>
</evidence>
<feature type="region of interest" description="Disordered" evidence="11">
    <location>
        <begin position="1532"/>
        <end position="1557"/>
    </location>
</feature>
<dbReference type="PANTHER" id="PTHR12029">
    <property type="entry name" value="RNA METHYLTRANSFERASE"/>
    <property type="match status" value="1"/>
</dbReference>
<feature type="region of interest" description="Disordered" evidence="11">
    <location>
        <begin position="344"/>
        <end position="380"/>
    </location>
</feature>
<dbReference type="Proteomes" id="UP001209570">
    <property type="component" value="Unassembled WGS sequence"/>
</dbReference>
<protein>
    <recommendedName>
        <fullName evidence="9">tRNA (guanosine(18)-2'-O)-methyltransferase TARBP1</fullName>
        <ecNumber evidence="8">2.1.1.34</ecNumber>
    </recommendedName>
    <alternativeName>
        <fullName evidence="10">TAR RNA-binding protein 1</fullName>
    </alternativeName>
</protein>
<evidence type="ECO:0000256" key="7">
    <source>
        <dbReference type="ARBA" id="ARBA00093361"/>
    </source>
</evidence>
<feature type="compositionally biased region" description="Acidic residues" evidence="11">
    <location>
        <begin position="1176"/>
        <end position="1188"/>
    </location>
</feature>
<keyword evidence="1" id="KW-0489">Methyltransferase</keyword>
<dbReference type="InterPro" id="IPR029026">
    <property type="entry name" value="tRNA_m1G_MTases_N"/>
</dbReference>
<keyword evidence="4" id="KW-0694">RNA-binding</keyword>
<feature type="domain" description="tRNA/rRNA methyltransferase SpoU type" evidence="12">
    <location>
        <begin position="1601"/>
        <end position="1743"/>
    </location>
</feature>
<comment type="catalytic activity">
    <reaction evidence="6">
        <text>guanosine(18) in tRNA + S-adenosyl-L-methionine = 2'-O-methylguanosine(18) in tRNA + S-adenosyl-L-homocysteine + H(+)</text>
        <dbReference type="Rhea" id="RHEA:20077"/>
        <dbReference type="Rhea" id="RHEA-COMP:10190"/>
        <dbReference type="Rhea" id="RHEA-COMP:10192"/>
        <dbReference type="ChEBI" id="CHEBI:15378"/>
        <dbReference type="ChEBI" id="CHEBI:57856"/>
        <dbReference type="ChEBI" id="CHEBI:59789"/>
        <dbReference type="ChEBI" id="CHEBI:74269"/>
        <dbReference type="ChEBI" id="CHEBI:74445"/>
        <dbReference type="EC" id="2.1.1.34"/>
    </reaction>
    <physiologicalReaction direction="left-to-right" evidence="6">
        <dbReference type="Rhea" id="RHEA:20078"/>
    </physiologicalReaction>
</comment>
<keyword evidence="3" id="KW-0949">S-adenosyl-L-methionine</keyword>
<dbReference type="EMBL" id="JAKCXM010000172">
    <property type="protein sequence ID" value="KAJ0399767.1"/>
    <property type="molecule type" value="Genomic_DNA"/>
</dbReference>
<feature type="compositionally biased region" description="Acidic residues" evidence="11">
    <location>
        <begin position="344"/>
        <end position="354"/>
    </location>
</feature>
<dbReference type="GO" id="GO:0141100">
    <property type="term" value="F:tRNA (guanine(18)-2'-O)-methyltransferase activity"/>
    <property type="evidence" value="ECO:0007669"/>
    <property type="project" value="UniProtKB-EC"/>
</dbReference>